<name>A0A5B8XEJ2_9RICK</name>
<sequence>MKAKEAISVEENAISFIGENMSITGNISADKGSVEILGAINGDCNVNNLTVRETGIVTGNVKSEMLKIKGSINGNISAPIVKIFSTAKIHGDIEYGTLSIEDGAEINGNFKRIKTQASNITSSNTDKLDKNKK</sequence>
<evidence type="ECO:0000256" key="1">
    <source>
        <dbReference type="ARBA" id="ARBA00044755"/>
    </source>
</evidence>
<evidence type="ECO:0000313" key="2">
    <source>
        <dbReference type="EMBL" id="QED23660.1"/>
    </source>
</evidence>
<dbReference type="InterPro" id="IPR007607">
    <property type="entry name" value="BacA/B"/>
</dbReference>
<dbReference type="AlphaFoldDB" id="A0A5B8XEJ2"/>
<keyword evidence="3" id="KW-1185">Reference proteome</keyword>
<dbReference type="OrthoDB" id="5738271at2"/>
<organism evidence="2 3">
    <name type="scientific">Candidatus Deianiraea vastatrix</name>
    <dbReference type="NCBI Taxonomy" id="2163644"/>
    <lineage>
        <taxon>Bacteria</taxon>
        <taxon>Pseudomonadati</taxon>
        <taxon>Pseudomonadota</taxon>
        <taxon>Alphaproteobacteria</taxon>
        <taxon>Rickettsiales</taxon>
        <taxon>Candidatus Deianiraeaceae</taxon>
        <taxon>Candidatus Deianiraea</taxon>
    </lineage>
</organism>
<accession>A0A5B8XEJ2</accession>
<dbReference type="RefSeq" id="WP_146820924.1">
    <property type="nucleotide sequence ID" value="NZ_CP029077.1"/>
</dbReference>
<dbReference type="PANTHER" id="PTHR35024">
    <property type="entry name" value="HYPOTHETICAL CYTOSOLIC PROTEIN"/>
    <property type="match status" value="1"/>
</dbReference>
<proteinExistence type="inferred from homology"/>
<dbReference type="EMBL" id="CP029077">
    <property type="protein sequence ID" value="QED23660.1"/>
    <property type="molecule type" value="Genomic_DNA"/>
</dbReference>
<dbReference type="Proteomes" id="UP000321934">
    <property type="component" value="Chromosome"/>
</dbReference>
<comment type="similarity">
    <text evidence="1">Belongs to the bactofilin family.</text>
</comment>
<protein>
    <submittedName>
        <fullName evidence="2">Bactofilim family protein</fullName>
    </submittedName>
</protein>
<gene>
    <name evidence="2" type="ORF">Deia_00873</name>
</gene>
<dbReference type="PANTHER" id="PTHR35024:SF4">
    <property type="entry name" value="POLYMER-FORMING CYTOSKELETAL PROTEIN"/>
    <property type="match status" value="1"/>
</dbReference>
<evidence type="ECO:0000313" key="3">
    <source>
        <dbReference type="Proteomes" id="UP000321934"/>
    </source>
</evidence>
<dbReference type="Pfam" id="PF04519">
    <property type="entry name" value="Bactofilin"/>
    <property type="match status" value="1"/>
</dbReference>
<reference evidence="2 3" key="1">
    <citation type="journal article" date="2019" name="ISME J.">
        <title>Deianiraea, an extracellular bacterium associated with the ciliate Paramecium, suggests an alternative scenario for the evolution of Rickettsiales.</title>
        <authorList>
            <person name="Castelli M."/>
            <person name="Sabaneyeva E."/>
            <person name="Lanzoni O."/>
            <person name="Lebedeva N."/>
            <person name="Floriano A.M."/>
            <person name="Gaiarsa S."/>
            <person name="Benken K."/>
            <person name="Modeo L."/>
            <person name="Bandi C."/>
            <person name="Potekhin A."/>
            <person name="Sassera D."/>
            <person name="Petroni G."/>
        </authorList>
    </citation>
    <scope>NUCLEOTIDE SEQUENCE [LARGE SCALE GENOMIC DNA]</scope>
    <source>
        <strain evidence="2">CyL4-1</strain>
    </source>
</reference>